<evidence type="ECO:0000313" key="2">
    <source>
        <dbReference type="EMBL" id="GEM51287.1"/>
    </source>
</evidence>
<dbReference type="GO" id="GO:0016829">
    <property type="term" value="F:lyase activity"/>
    <property type="evidence" value="ECO:0007669"/>
    <property type="project" value="UniProtKB-KW"/>
</dbReference>
<name>A0A511NF97_9FLAO</name>
<organism evidence="2 3">
    <name type="scientific">Empedobacter brevis NBRC 14943 = ATCC 43319</name>
    <dbReference type="NCBI Taxonomy" id="1218108"/>
    <lineage>
        <taxon>Bacteria</taxon>
        <taxon>Pseudomonadati</taxon>
        <taxon>Bacteroidota</taxon>
        <taxon>Flavobacteriia</taxon>
        <taxon>Flavobacteriales</taxon>
        <taxon>Weeksellaceae</taxon>
        <taxon>Empedobacter</taxon>
    </lineage>
</organism>
<proteinExistence type="predicted"/>
<dbReference type="Pfam" id="PF22818">
    <property type="entry name" value="ApeI-like"/>
    <property type="match status" value="1"/>
</dbReference>
<protein>
    <submittedName>
        <fullName evidence="2">3-hydroxyacyl-ACP dehydratase</fullName>
    </submittedName>
</protein>
<accession>A0A511NF97</accession>
<dbReference type="STRING" id="1218108.GCA_000382425_01836"/>
<dbReference type="InterPro" id="IPR029069">
    <property type="entry name" value="HotDog_dom_sf"/>
</dbReference>
<dbReference type="InterPro" id="IPR054545">
    <property type="entry name" value="ApeI-like"/>
</dbReference>
<dbReference type="AlphaFoldDB" id="A0A511NF97"/>
<dbReference type="GeneID" id="84650006"/>
<gene>
    <name evidence="2" type="ORF">EB1_10770</name>
</gene>
<dbReference type="Proteomes" id="UP000321245">
    <property type="component" value="Unassembled WGS sequence"/>
</dbReference>
<dbReference type="OrthoDB" id="9772788at2"/>
<evidence type="ECO:0000313" key="3">
    <source>
        <dbReference type="Proteomes" id="UP000321245"/>
    </source>
</evidence>
<dbReference type="Gene3D" id="3.10.129.10">
    <property type="entry name" value="Hotdog Thioesterase"/>
    <property type="match status" value="1"/>
</dbReference>
<comment type="caution">
    <text evidence="2">The sequence shown here is derived from an EMBL/GenBank/DDBJ whole genome shotgun (WGS) entry which is preliminary data.</text>
</comment>
<sequence length="124" mass="14055">MLIPNLYTIKKSEKVDDSNFKVQIELNPNHEIFGGHFPNNPITPGVCMMQIIKELTEGIVSKDLFLSKVSNVKFMATINPFKQAVLDLNLTIVHENNEVKVKNSSFFEATNALKFSAIYKVLNR</sequence>
<dbReference type="SUPFAM" id="SSF54637">
    <property type="entry name" value="Thioesterase/thiol ester dehydrase-isomerase"/>
    <property type="match status" value="1"/>
</dbReference>
<keyword evidence="3" id="KW-1185">Reference proteome</keyword>
<dbReference type="RefSeq" id="WP_019975322.1">
    <property type="nucleotide sequence ID" value="NZ_BJXC01000005.1"/>
</dbReference>
<dbReference type="EMBL" id="BJXC01000005">
    <property type="protein sequence ID" value="GEM51287.1"/>
    <property type="molecule type" value="Genomic_DNA"/>
</dbReference>
<reference evidence="2 3" key="1">
    <citation type="submission" date="2019-07" db="EMBL/GenBank/DDBJ databases">
        <title>Whole genome shotgun sequence of Empedobacter brevis NBRC 14943.</title>
        <authorList>
            <person name="Hosoyama A."/>
            <person name="Uohara A."/>
            <person name="Ohji S."/>
            <person name="Ichikawa N."/>
        </authorList>
    </citation>
    <scope>NUCLEOTIDE SEQUENCE [LARGE SCALE GENOMIC DNA]</scope>
    <source>
        <strain evidence="2 3">NBRC 14943</strain>
    </source>
</reference>
<evidence type="ECO:0000259" key="1">
    <source>
        <dbReference type="Pfam" id="PF22818"/>
    </source>
</evidence>
<feature type="domain" description="ApeI dehydratase-like" evidence="1">
    <location>
        <begin position="14"/>
        <end position="100"/>
    </location>
</feature>